<dbReference type="SUPFAM" id="SSF54001">
    <property type="entry name" value="Cysteine proteinases"/>
    <property type="match status" value="1"/>
</dbReference>
<evidence type="ECO:0008006" key="3">
    <source>
        <dbReference type="Google" id="ProtNLM"/>
    </source>
</evidence>
<organism evidence="1 2">
    <name type="scientific">Methylocystis heyeri</name>
    <dbReference type="NCBI Taxonomy" id="391905"/>
    <lineage>
        <taxon>Bacteria</taxon>
        <taxon>Pseudomonadati</taxon>
        <taxon>Pseudomonadota</taxon>
        <taxon>Alphaproteobacteria</taxon>
        <taxon>Hyphomicrobiales</taxon>
        <taxon>Methylocystaceae</taxon>
        <taxon>Methylocystis</taxon>
    </lineage>
</organism>
<dbReference type="EMBL" id="CP046052">
    <property type="protein sequence ID" value="QGM45840.1"/>
    <property type="molecule type" value="Genomic_DNA"/>
</dbReference>
<protein>
    <recommendedName>
        <fullName evidence="3">NlpC/P60 domain-containing protein</fullName>
    </recommendedName>
</protein>
<dbReference type="Gene3D" id="3.90.1720.10">
    <property type="entry name" value="endopeptidase domain like (from Nostoc punctiforme)"/>
    <property type="match status" value="1"/>
</dbReference>
<sequence>MRNLIVAEARSWIGTPYHNCADIKGVGVDCGMLLVRVFVDLQLVAPFDPRPYTHDWHLHRGEERYLQSLLAHARRIDSPLPGDVMLFRVGRCYSHGGIVAQSDPLTIIHASFPAKIVLEEAVMRNAQMRERAAEAIFASIIGKNA</sequence>
<dbReference type="InterPro" id="IPR038765">
    <property type="entry name" value="Papain-like_cys_pep_sf"/>
</dbReference>
<dbReference type="RefSeq" id="WP_136496111.1">
    <property type="nucleotide sequence ID" value="NZ_CP046052.1"/>
</dbReference>
<dbReference type="AlphaFoldDB" id="A0A6B8KHB0"/>
<dbReference type="OrthoDB" id="6058745at2"/>
<dbReference type="Proteomes" id="UP000309061">
    <property type="component" value="Chromosome"/>
</dbReference>
<gene>
    <name evidence="1" type="ORF">H2LOC_009075</name>
</gene>
<reference evidence="1 2" key="1">
    <citation type="submission" date="2019-11" db="EMBL/GenBank/DDBJ databases">
        <title>The genome sequence of Methylocystis heyeri.</title>
        <authorList>
            <person name="Oshkin I.Y."/>
            <person name="Miroshnikov K."/>
            <person name="Dedysh S.N."/>
        </authorList>
    </citation>
    <scope>NUCLEOTIDE SEQUENCE [LARGE SCALE GENOMIC DNA]</scope>
    <source>
        <strain evidence="1 2">H2</strain>
    </source>
</reference>
<keyword evidence="2" id="KW-1185">Reference proteome</keyword>
<accession>A0A6B8KHB0</accession>
<name>A0A6B8KHB0_9HYPH</name>
<dbReference type="KEGG" id="mhey:H2LOC_009075"/>
<proteinExistence type="predicted"/>
<evidence type="ECO:0000313" key="1">
    <source>
        <dbReference type="EMBL" id="QGM45840.1"/>
    </source>
</evidence>
<evidence type="ECO:0000313" key="2">
    <source>
        <dbReference type="Proteomes" id="UP000309061"/>
    </source>
</evidence>